<dbReference type="AlphaFoldDB" id="A0A0B4CH81"/>
<name>A0A0B4CH81_9CAUL</name>
<gene>
    <name evidence="2" type="ORF">RM53_14770</name>
</gene>
<feature type="chain" id="PRO_5002100471" evidence="1">
    <location>
        <begin position="21"/>
        <end position="98"/>
    </location>
</feature>
<proteinExistence type="predicted"/>
<evidence type="ECO:0000313" key="3">
    <source>
        <dbReference type="Proteomes" id="UP000031166"/>
    </source>
</evidence>
<dbReference type="STRING" id="172043.RM53_14770"/>
<dbReference type="Gene3D" id="3.30.10.10">
    <property type="entry name" value="Trypsin Inhibitor V, subunit A"/>
    <property type="match status" value="1"/>
</dbReference>
<dbReference type="EMBL" id="JWSY01000029">
    <property type="protein sequence ID" value="KIC55827.1"/>
    <property type="molecule type" value="Genomic_DNA"/>
</dbReference>
<feature type="signal peptide" evidence="1">
    <location>
        <begin position="1"/>
        <end position="20"/>
    </location>
</feature>
<sequence length="98" mass="10488">MKIIVSTLMAASALAVSACAPVQTVEPSPGSDTAFKACKVSDYQSYVGRNRSAIPTAPAGQTFRVLCTTCAATMDYRENRVNFVYDEATDIVREVKCG</sequence>
<reference evidence="2 3" key="1">
    <citation type="submission" date="2014-12" db="EMBL/GenBank/DDBJ databases">
        <title>Genome sequencing of Brevundimonas nasdae TPW30.</title>
        <authorList>
            <person name="Tan P.W."/>
            <person name="Chan K.-G."/>
        </authorList>
    </citation>
    <scope>NUCLEOTIDE SEQUENCE [LARGE SCALE GENOMIC DNA]</scope>
    <source>
        <strain evidence="2 3">TPW30</strain>
    </source>
</reference>
<protein>
    <submittedName>
        <fullName evidence="2">Hemolysin</fullName>
    </submittedName>
</protein>
<dbReference type="Proteomes" id="UP000031166">
    <property type="component" value="Unassembled WGS sequence"/>
</dbReference>
<evidence type="ECO:0000256" key="1">
    <source>
        <dbReference type="SAM" id="SignalP"/>
    </source>
</evidence>
<organism evidence="2 3">
    <name type="scientific">Brevundimonas nasdae</name>
    <dbReference type="NCBI Taxonomy" id="172043"/>
    <lineage>
        <taxon>Bacteria</taxon>
        <taxon>Pseudomonadati</taxon>
        <taxon>Pseudomonadota</taxon>
        <taxon>Alphaproteobacteria</taxon>
        <taxon>Caulobacterales</taxon>
        <taxon>Caulobacteraceae</taxon>
        <taxon>Brevundimonas</taxon>
    </lineage>
</organism>
<comment type="caution">
    <text evidence="2">The sequence shown here is derived from an EMBL/GenBank/DDBJ whole genome shotgun (WGS) entry which is preliminary data.</text>
</comment>
<dbReference type="PROSITE" id="PS51257">
    <property type="entry name" value="PROKAR_LIPOPROTEIN"/>
    <property type="match status" value="1"/>
</dbReference>
<accession>A0A0B4CH81</accession>
<dbReference type="RefSeq" id="WP_039247978.1">
    <property type="nucleotide sequence ID" value="NZ_JWSY01000029.1"/>
</dbReference>
<keyword evidence="1" id="KW-0732">Signal</keyword>
<evidence type="ECO:0000313" key="2">
    <source>
        <dbReference type="EMBL" id="KIC55827.1"/>
    </source>
</evidence>